<dbReference type="PRINTS" id="PR00032">
    <property type="entry name" value="HTHARAC"/>
</dbReference>
<dbReference type="PANTHER" id="PTHR43280:SF28">
    <property type="entry name" value="HTH-TYPE TRANSCRIPTIONAL ACTIVATOR RHAS"/>
    <property type="match status" value="1"/>
</dbReference>
<dbReference type="SMART" id="SM00448">
    <property type="entry name" value="REC"/>
    <property type="match status" value="1"/>
</dbReference>
<name>A0ABS4NW02_9BACL</name>
<evidence type="ECO:0000256" key="1">
    <source>
        <dbReference type="ARBA" id="ARBA00023015"/>
    </source>
</evidence>
<dbReference type="PANTHER" id="PTHR43280">
    <property type="entry name" value="ARAC-FAMILY TRANSCRIPTIONAL REGULATOR"/>
    <property type="match status" value="1"/>
</dbReference>
<evidence type="ECO:0000259" key="6">
    <source>
        <dbReference type="PROSITE" id="PS50110"/>
    </source>
</evidence>
<dbReference type="Proteomes" id="UP000773462">
    <property type="component" value="Unassembled WGS sequence"/>
</dbReference>
<keyword evidence="8" id="KW-1185">Reference proteome</keyword>
<dbReference type="InterPro" id="IPR020449">
    <property type="entry name" value="Tscrpt_reg_AraC-type_HTH"/>
</dbReference>
<reference evidence="7 8" key="1">
    <citation type="submission" date="2021-03" db="EMBL/GenBank/DDBJ databases">
        <title>Genomic Encyclopedia of Type Strains, Phase IV (KMG-IV): sequencing the most valuable type-strain genomes for metagenomic binning, comparative biology and taxonomic classification.</title>
        <authorList>
            <person name="Goeker M."/>
        </authorList>
    </citation>
    <scope>NUCLEOTIDE SEQUENCE [LARGE SCALE GENOMIC DNA]</scope>
    <source>
        <strain evidence="7 8">DSM 101953</strain>
    </source>
</reference>
<dbReference type="CDD" id="cd17536">
    <property type="entry name" value="REC_YesN-like"/>
    <property type="match status" value="1"/>
</dbReference>
<keyword evidence="3" id="KW-0804">Transcription</keyword>
<dbReference type="SMART" id="SM00342">
    <property type="entry name" value="HTH_ARAC"/>
    <property type="match status" value="1"/>
</dbReference>
<dbReference type="SUPFAM" id="SSF52172">
    <property type="entry name" value="CheY-like"/>
    <property type="match status" value="1"/>
</dbReference>
<dbReference type="InterPro" id="IPR018062">
    <property type="entry name" value="HTH_AraC-typ_CS"/>
</dbReference>
<dbReference type="Pfam" id="PF00072">
    <property type="entry name" value="Response_reg"/>
    <property type="match status" value="1"/>
</dbReference>
<evidence type="ECO:0000313" key="8">
    <source>
        <dbReference type="Proteomes" id="UP000773462"/>
    </source>
</evidence>
<keyword evidence="2" id="KW-0238">DNA-binding</keyword>
<accession>A0ABS4NW02</accession>
<dbReference type="PROSITE" id="PS01124">
    <property type="entry name" value="HTH_ARAC_FAMILY_2"/>
    <property type="match status" value="1"/>
</dbReference>
<dbReference type="InterPro" id="IPR009057">
    <property type="entry name" value="Homeodomain-like_sf"/>
</dbReference>
<organism evidence="7 8">
    <name type="scientific">Paenibacillus silagei</name>
    <dbReference type="NCBI Taxonomy" id="1670801"/>
    <lineage>
        <taxon>Bacteria</taxon>
        <taxon>Bacillati</taxon>
        <taxon>Bacillota</taxon>
        <taxon>Bacilli</taxon>
        <taxon>Bacillales</taxon>
        <taxon>Paenibacillaceae</taxon>
        <taxon>Paenibacillus</taxon>
    </lineage>
</organism>
<dbReference type="Gene3D" id="3.40.50.2300">
    <property type="match status" value="1"/>
</dbReference>
<evidence type="ECO:0000256" key="2">
    <source>
        <dbReference type="ARBA" id="ARBA00023125"/>
    </source>
</evidence>
<comment type="caution">
    <text evidence="7">The sequence shown here is derived from an EMBL/GenBank/DDBJ whole genome shotgun (WGS) entry which is preliminary data.</text>
</comment>
<dbReference type="InterPro" id="IPR001789">
    <property type="entry name" value="Sig_transdc_resp-reg_receiver"/>
</dbReference>
<dbReference type="PROSITE" id="PS00041">
    <property type="entry name" value="HTH_ARAC_FAMILY_1"/>
    <property type="match status" value="1"/>
</dbReference>
<feature type="modified residue" description="4-aspartylphosphate" evidence="4">
    <location>
        <position position="55"/>
    </location>
</feature>
<dbReference type="SUPFAM" id="SSF46689">
    <property type="entry name" value="Homeodomain-like"/>
    <property type="match status" value="2"/>
</dbReference>
<keyword evidence="1" id="KW-0805">Transcription regulation</keyword>
<feature type="domain" description="Response regulatory" evidence="6">
    <location>
        <begin position="3"/>
        <end position="120"/>
    </location>
</feature>
<feature type="domain" description="HTH araC/xylS-type" evidence="5">
    <location>
        <begin position="441"/>
        <end position="539"/>
    </location>
</feature>
<evidence type="ECO:0000259" key="5">
    <source>
        <dbReference type="PROSITE" id="PS01124"/>
    </source>
</evidence>
<dbReference type="RefSeq" id="WP_209875782.1">
    <property type="nucleotide sequence ID" value="NZ_JAGGLV010000012.1"/>
</dbReference>
<protein>
    <submittedName>
        <fullName evidence="7">Two-component system response regulator YesN</fullName>
    </submittedName>
</protein>
<evidence type="ECO:0000313" key="7">
    <source>
        <dbReference type="EMBL" id="MBP2113646.1"/>
    </source>
</evidence>
<dbReference type="InterPro" id="IPR011006">
    <property type="entry name" value="CheY-like_superfamily"/>
</dbReference>
<dbReference type="PROSITE" id="PS50110">
    <property type="entry name" value="RESPONSE_REGULATORY"/>
    <property type="match status" value="1"/>
</dbReference>
<dbReference type="Pfam" id="PF12833">
    <property type="entry name" value="HTH_18"/>
    <property type="match status" value="1"/>
</dbReference>
<keyword evidence="4" id="KW-0597">Phosphoprotein</keyword>
<proteinExistence type="predicted"/>
<sequence length="544" mass="62463">MYRLLIVDDEEIITDGLYEAFNQLLPDKLDVYKVYSAKAALEWLSRTRIDIVLTDIRMPGMSGLEMSEQIREFWPRSRIVFLTGYSEFDYAYSALQLPGARYLLKTEGFDKIIETVQEVLQEIEQGNMLSELLEQSREQRDSMETAAQGDYLRHLLQDSQALCKDTDALRADFSKLGISLSADTPVMLVLGRLTYPEGISYMDRRELLTSSRLIWNSHLAEMTRHAWVLDRHGDLLWLLQPLHNAGAAFGVNFARYLEGTLEMIQESCRQTLGLPVAFTVSGSACAWTETGRHYERLHRLQQMKIGDGISMVQIDRSGPPESDAVRETGVRLQQRVENLAAHLDAGRRERFAETLEEIRKGIHSGVSVEEAAELYYTVALVLLSHMNRSELYGLVNEYGKLMRLDEHSSLGEGIYYLERLASDLFERRSTAEKERSSEVIERICDYIHSHLGEDLSLVRLAELHYFNPSYLSRFFKQEQGINLSEYIDQCRAVKAKELLGNEALKIRDVALDVGYEAHHSFTRFFKKMTGMTPQEYRESVHINL</sequence>
<evidence type="ECO:0000256" key="3">
    <source>
        <dbReference type="ARBA" id="ARBA00023163"/>
    </source>
</evidence>
<dbReference type="EMBL" id="JAGGLV010000012">
    <property type="protein sequence ID" value="MBP2113646.1"/>
    <property type="molecule type" value="Genomic_DNA"/>
</dbReference>
<dbReference type="Gene3D" id="1.10.10.60">
    <property type="entry name" value="Homeodomain-like"/>
    <property type="match status" value="2"/>
</dbReference>
<evidence type="ECO:0000256" key="4">
    <source>
        <dbReference type="PROSITE-ProRule" id="PRU00169"/>
    </source>
</evidence>
<gene>
    <name evidence="7" type="ORF">J2Z70_003807</name>
</gene>
<dbReference type="InterPro" id="IPR018060">
    <property type="entry name" value="HTH_AraC"/>
</dbReference>